<evidence type="ECO:0000256" key="8">
    <source>
        <dbReference type="ARBA" id="ARBA00023004"/>
    </source>
</evidence>
<dbReference type="OrthoDB" id="1844152at2759"/>
<dbReference type="GO" id="GO:0016020">
    <property type="term" value="C:membrane"/>
    <property type="evidence" value="ECO:0007669"/>
    <property type="project" value="UniProtKB-SubCell"/>
</dbReference>
<dbReference type="InterPro" id="IPR036396">
    <property type="entry name" value="Cyt_P450_sf"/>
</dbReference>
<keyword evidence="6 11" id="KW-0479">Metal-binding</keyword>
<evidence type="ECO:0000256" key="11">
    <source>
        <dbReference type="PIRSR" id="PIRSR602403-1"/>
    </source>
</evidence>
<comment type="similarity">
    <text evidence="3 12">Belongs to the cytochrome P450 family.</text>
</comment>
<dbReference type="AlphaFoldDB" id="A0A8H7V8D7"/>
<dbReference type="PROSITE" id="PS00086">
    <property type="entry name" value="CYTOCHROME_P450"/>
    <property type="match status" value="1"/>
</dbReference>
<evidence type="ECO:0000256" key="9">
    <source>
        <dbReference type="ARBA" id="ARBA00023033"/>
    </source>
</evidence>
<evidence type="ECO:0000313" key="14">
    <source>
        <dbReference type="EMBL" id="KAG2209347.1"/>
    </source>
</evidence>
<evidence type="ECO:0000256" key="2">
    <source>
        <dbReference type="ARBA" id="ARBA00004370"/>
    </source>
</evidence>
<sequence length="552" mass="62425">MDYLNTLTKSAPIHNAIQLIQQSPITHRWTDFYKRSTRNELTFLGAAAFLTVYNLASYIKAKRQRLNLPPTVPFSLPFVGHSLYIMAMPNKFIDWCNRNYGELYNIDLLGKEITVASGKCAEEALKASQFDLSLQEGVVKGNYIASTKLSIKSKWLINHYIDLLHLDYVFDPHTMAIGIEANPIVAKATVSSNKMPMYIPGIQIGLERGVNTLFKKGEPTIVNAPSPFLQNFVAYMSVPTLLGEEVATNAEVIKSFAEFTGDVTKNVGLFMFVPKFLHPYVVSYLQSADKHYKVMEKYVVPVIQERREKMKQAKEAGLEHGLEHNFLQGLMEFPNIDDPSKVYTEIELAHTVLLVAFASVHTTSMNLSFSIYWLIARPDLKEKLLEEIERIVPGNTHVTHEALHQMKFLNNFMREVLRQGADKLANGKKALRDYTFQNGYQVPEGRSVNTTLRELNFGDNTIRSTVEEMDPTQSLNKACTSPARDFASFGMGKHMCPGRFFAIQEIEMSLIYLLKHFEIDTVSGKQPYPVPSIAGIFSVNCEEPLIFTPKNI</sequence>
<comment type="caution">
    <text evidence="14">The sequence shown here is derived from an EMBL/GenBank/DDBJ whole genome shotgun (WGS) entry which is preliminary data.</text>
</comment>
<dbReference type="Pfam" id="PF00067">
    <property type="entry name" value="p450"/>
    <property type="match status" value="1"/>
</dbReference>
<evidence type="ECO:0000313" key="15">
    <source>
        <dbReference type="Proteomes" id="UP000650833"/>
    </source>
</evidence>
<dbReference type="Proteomes" id="UP000650833">
    <property type="component" value="Unassembled WGS sequence"/>
</dbReference>
<keyword evidence="9 12" id="KW-0503">Monooxygenase</keyword>
<evidence type="ECO:0000256" key="1">
    <source>
        <dbReference type="ARBA" id="ARBA00001971"/>
    </source>
</evidence>
<keyword evidence="8 11" id="KW-0408">Iron</keyword>
<evidence type="ECO:0000256" key="12">
    <source>
        <dbReference type="RuleBase" id="RU000461"/>
    </source>
</evidence>
<comment type="subcellular location">
    <subcellularLocation>
        <location evidence="2">Membrane</location>
    </subcellularLocation>
</comment>
<dbReference type="PANTHER" id="PTHR46206">
    <property type="entry name" value="CYTOCHROME P450"/>
    <property type="match status" value="1"/>
</dbReference>
<evidence type="ECO:0000256" key="13">
    <source>
        <dbReference type="SAM" id="Phobius"/>
    </source>
</evidence>
<dbReference type="InterPro" id="IPR017972">
    <property type="entry name" value="Cyt_P450_CS"/>
</dbReference>
<keyword evidence="10 13" id="KW-0472">Membrane</keyword>
<reference evidence="14" key="1">
    <citation type="submission" date="2020-12" db="EMBL/GenBank/DDBJ databases">
        <title>Metabolic potential, ecology and presence of endohyphal bacteria is reflected in genomic diversity of Mucoromycotina.</title>
        <authorList>
            <person name="Muszewska A."/>
            <person name="Okrasinska A."/>
            <person name="Steczkiewicz K."/>
            <person name="Drgas O."/>
            <person name="Orlowska M."/>
            <person name="Perlinska-Lenart U."/>
            <person name="Aleksandrzak-Piekarczyk T."/>
            <person name="Szatraj K."/>
            <person name="Zielenkiewicz U."/>
            <person name="Pilsyk S."/>
            <person name="Malc E."/>
            <person name="Mieczkowski P."/>
            <person name="Kruszewska J.S."/>
            <person name="Biernat P."/>
            <person name="Pawlowska J."/>
        </authorList>
    </citation>
    <scope>NUCLEOTIDE SEQUENCE</scope>
    <source>
        <strain evidence="14">CBS 226.32</strain>
    </source>
</reference>
<evidence type="ECO:0000256" key="4">
    <source>
        <dbReference type="ARBA" id="ARBA00022617"/>
    </source>
</evidence>
<gene>
    <name evidence="14" type="ORF">INT46_000560</name>
</gene>
<dbReference type="GO" id="GO:0020037">
    <property type="term" value="F:heme binding"/>
    <property type="evidence" value="ECO:0007669"/>
    <property type="project" value="InterPro"/>
</dbReference>
<dbReference type="GO" id="GO:0005506">
    <property type="term" value="F:iron ion binding"/>
    <property type="evidence" value="ECO:0007669"/>
    <property type="project" value="InterPro"/>
</dbReference>
<evidence type="ECO:0000256" key="3">
    <source>
        <dbReference type="ARBA" id="ARBA00010617"/>
    </source>
</evidence>
<dbReference type="SUPFAM" id="SSF48264">
    <property type="entry name" value="Cytochrome P450"/>
    <property type="match status" value="1"/>
</dbReference>
<proteinExistence type="inferred from homology"/>
<accession>A0A8H7V8D7</accession>
<evidence type="ECO:0000256" key="5">
    <source>
        <dbReference type="ARBA" id="ARBA00022692"/>
    </source>
</evidence>
<comment type="cofactor">
    <cofactor evidence="1 11">
        <name>heme</name>
        <dbReference type="ChEBI" id="CHEBI:30413"/>
    </cofactor>
</comment>
<feature type="binding site" description="axial binding residue" evidence="11">
    <location>
        <position position="496"/>
    </location>
    <ligand>
        <name>heme</name>
        <dbReference type="ChEBI" id="CHEBI:30413"/>
    </ligand>
    <ligandPart>
        <name>Fe</name>
        <dbReference type="ChEBI" id="CHEBI:18248"/>
    </ligandPart>
</feature>
<evidence type="ECO:0000256" key="7">
    <source>
        <dbReference type="ARBA" id="ARBA00022989"/>
    </source>
</evidence>
<feature type="transmembrane region" description="Helical" evidence="13">
    <location>
        <begin position="41"/>
        <end position="59"/>
    </location>
</feature>
<evidence type="ECO:0008006" key="16">
    <source>
        <dbReference type="Google" id="ProtNLM"/>
    </source>
</evidence>
<dbReference type="InterPro" id="IPR002403">
    <property type="entry name" value="Cyt_P450_E_grp-IV"/>
</dbReference>
<evidence type="ECO:0000256" key="6">
    <source>
        <dbReference type="ARBA" id="ARBA00022723"/>
    </source>
</evidence>
<dbReference type="EMBL" id="JAEPRC010000097">
    <property type="protein sequence ID" value="KAG2209347.1"/>
    <property type="molecule type" value="Genomic_DNA"/>
</dbReference>
<dbReference type="PRINTS" id="PR00465">
    <property type="entry name" value="EP450IV"/>
</dbReference>
<keyword evidence="5 13" id="KW-0812">Transmembrane</keyword>
<dbReference type="Gene3D" id="1.10.630.10">
    <property type="entry name" value="Cytochrome P450"/>
    <property type="match status" value="1"/>
</dbReference>
<dbReference type="GO" id="GO:0004497">
    <property type="term" value="F:monooxygenase activity"/>
    <property type="evidence" value="ECO:0007669"/>
    <property type="project" value="UniProtKB-KW"/>
</dbReference>
<name>A0A8H7V8D7_9FUNG</name>
<keyword evidence="15" id="KW-1185">Reference proteome</keyword>
<dbReference type="PANTHER" id="PTHR46206:SF5">
    <property type="entry name" value="P450, PUTATIVE (EUROFUNG)-RELATED"/>
    <property type="match status" value="1"/>
</dbReference>
<organism evidence="14 15">
    <name type="scientific">Mucor plumbeus</name>
    <dbReference type="NCBI Taxonomy" id="97098"/>
    <lineage>
        <taxon>Eukaryota</taxon>
        <taxon>Fungi</taxon>
        <taxon>Fungi incertae sedis</taxon>
        <taxon>Mucoromycota</taxon>
        <taxon>Mucoromycotina</taxon>
        <taxon>Mucoromycetes</taxon>
        <taxon>Mucorales</taxon>
        <taxon>Mucorineae</taxon>
        <taxon>Mucoraceae</taxon>
        <taxon>Mucor</taxon>
    </lineage>
</organism>
<keyword evidence="4 11" id="KW-0349">Heme</keyword>
<protein>
    <recommendedName>
        <fullName evidence="16">Cytochrome P450</fullName>
    </recommendedName>
</protein>
<dbReference type="InterPro" id="IPR001128">
    <property type="entry name" value="Cyt_P450"/>
</dbReference>
<keyword evidence="7 13" id="KW-1133">Transmembrane helix</keyword>
<evidence type="ECO:0000256" key="10">
    <source>
        <dbReference type="ARBA" id="ARBA00023136"/>
    </source>
</evidence>
<dbReference type="GO" id="GO:0016705">
    <property type="term" value="F:oxidoreductase activity, acting on paired donors, with incorporation or reduction of molecular oxygen"/>
    <property type="evidence" value="ECO:0007669"/>
    <property type="project" value="InterPro"/>
</dbReference>
<keyword evidence="12" id="KW-0560">Oxidoreductase</keyword>